<evidence type="ECO:0000313" key="3">
    <source>
        <dbReference type="Proteomes" id="UP000662873"/>
    </source>
</evidence>
<evidence type="ECO:0000313" key="2">
    <source>
        <dbReference type="EMBL" id="BBO23790.1"/>
    </source>
</evidence>
<sequence length="164" mass="17447">MGRLPATTYVSRQARRGKRSGSILIDAIVGVFVLALAASAFFSMMPVIDRAQRIAHEQSTASNMAARMVEHLQLLNAKDLNVEALTSLELIDAGQDGLPYRFDNVPLDDSTGFSPAQAFRNGTGSLDIVDLSAGARKAVVTIGWVSDSGKSKSFVTATVLGGYK</sequence>
<gene>
    <name evidence="2" type="ORF">NPRO_13850</name>
</gene>
<name>A0A809R8E3_9BACT</name>
<dbReference type="EMBL" id="AP021858">
    <property type="protein sequence ID" value="BBO23790.1"/>
    <property type="molecule type" value="Genomic_DNA"/>
</dbReference>
<feature type="transmembrane region" description="Helical" evidence="1">
    <location>
        <begin position="21"/>
        <end position="45"/>
    </location>
</feature>
<organism evidence="2 3">
    <name type="scientific">Candidatus Nitrosymbiomonas proteolyticus</name>
    <dbReference type="NCBI Taxonomy" id="2608984"/>
    <lineage>
        <taxon>Bacteria</taxon>
        <taxon>Bacillati</taxon>
        <taxon>Armatimonadota</taxon>
        <taxon>Armatimonadota incertae sedis</taxon>
        <taxon>Candidatus Nitrosymbiomonas</taxon>
    </lineage>
</organism>
<dbReference type="KEGG" id="npy:NPRO_13850"/>
<keyword evidence="1" id="KW-1133">Transmembrane helix</keyword>
<accession>A0A809R8E3</accession>
<dbReference type="AlphaFoldDB" id="A0A809R8E3"/>
<dbReference type="Proteomes" id="UP000662873">
    <property type="component" value="Chromosome"/>
</dbReference>
<protein>
    <submittedName>
        <fullName evidence="2">Uncharacterized protein</fullName>
    </submittedName>
</protein>
<keyword evidence="1" id="KW-0812">Transmembrane</keyword>
<reference evidence="2" key="1">
    <citation type="journal article" name="DNA Res.">
        <title>The physiological potential of anammox bacteria as revealed by their core genome structure.</title>
        <authorList>
            <person name="Okubo T."/>
            <person name="Toyoda A."/>
            <person name="Fukuhara K."/>
            <person name="Uchiyama I."/>
            <person name="Harigaya Y."/>
            <person name="Kuroiwa M."/>
            <person name="Suzuki T."/>
            <person name="Murakami Y."/>
            <person name="Suwa Y."/>
            <person name="Takami H."/>
        </authorList>
    </citation>
    <scope>NUCLEOTIDE SEQUENCE</scope>
    <source>
        <strain evidence="2">317325-2</strain>
    </source>
</reference>
<keyword evidence="1" id="KW-0472">Membrane</keyword>
<evidence type="ECO:0000256" key="1">
    <source>
        <dbReference type="SAM" id="Phobius"/>
    </source>
</evidence>
<proteinExistence type="predicted"/>